<dbReference type="InterPro" id="IPR054416">
    <property type="entry name" value="GST_UstS-like_C"/>
</dbReference>
<dbReference type="InterPro" id="IPR036249">
    <property type="entry name" value="Thioredoxin-like_sf"/>
</dbReference>
<dbReference type="Pfam" id="PF13409">
    <property type="entry name" value="GST_N_2"/>
    <property type="match status" value="1"/>
</dbReference>
<dbReference type="InterPro" id="IPR004045">
    <property type="entry name" value="Glutathione_S-Trfase_N"/>
</dbReference>
<evidence type="ECO:0008006" key="5">
    <source>
        <dbReference type="Google" id="ProtNLM"/>
    </source>
</evidence>
<keyword evidence="4" id="KW-1185">Reference proteome</keyword>
<evidence type="ECO:0000259" key="1">
    <source>
        <dbReference type="Pfam" id="PF13409"/>
    </source>
</evidence>
<evidence type="ECO:0000259" key="2">
    <source>
        <dbReference type="Pfam" id="PF22041"/>
    </source>
</evidence>
<reference evidence="3" key="1">
    <citation type="journal article" date="2020" name="Mol. Plant Microbe Interact.">
        <title>Genome Sequence of the Biocontrol Agent Coniothyrium minitans strain Conio (IMI 134523).</title>
        <authorList>
            <person name="Patel D."/>
            <person name="Shittu T.A."/>
            <person name="Baroncelli R."/>
            <person name="Muthumeenakshi S."/>
            <person name="Osborne T.H."/>
            <person name="Janganan T.K."/>
            <person name="Sreenivasaprasad S."/>
        </authorList>
    </citation>
    <scope>NUCLEOTIDE SEQUENCE</scope>
    <source>
        <strain evidence="3">Conio</strain>
    </source>
</reference>
<dbReference type="InterPro" id="IPR036282">
    <property type="entry name" value="Glutathione-S-Trfase_C_sf"/>
</dbReference>
<gene>
    <name evidence="3" type="ORF">PMIN01_00341</name>
</gene>
<dbReference type="EMBL" id="WJXW01000001">
    <property type="protein sequence ID" value="KAF9740802.1"/>
    <property type="molecule type" value="Genomic_DNA"/>
</dbReference>
<evidence type="ECO:0000313" key="4">
    <source>
        <dbReference type="Proteomes" id="UP000756921"/>
    </source>
</evidence>
<sequence>MSQVILYDLPSKQGTAWSLNPWKTRMILNYKSIPYTTQWVEYPDLAHTLSSLGISPNPSHRNPVPYSSPAIKYHNSTLEMDSWVIAHTLEQLYPTPSLNIKEPINAQVRDLVTALSSPLRPFVIPKVPTILNPRSASYFLETREVRFGKPLSRVLAEDATRKCWEEAGKAATELGRLLRKDASGPFFLGAKVSYADFIFVAFLKFLGRVDGEVLERVVGLDEGFVRVYEACKEWSRRDS</sequence>
<dbReference type="Gene3D" id="3.40.30.10">
    <property type="entry name" value="Glutaredoxin"/>
    <property type="match status" value="1"/>
</dbReference>
<dbReference type="Proteomes" id="UP000756921">
    <property type="component" value="Unassembled WGS sequence"/>
</dbReference>
<proteinExistence type="predicted"/>
<accession>A0A9P6GS20</accession>
<feature type="domain" description="GST N-terminal" evidence="1">
    <location>
        <begin position="17"/>
        <end position="91"/>
    </location>
</feature>
<organism evidence="3 4">
    <name type="scientific">Paraphaeosphaeria minitans</name>
    <dbReference type="NCBI Taxonomy" id="565426"/>
    <lineage>
        <taxon>Eukaryota</taxon>
        <taxon>Fungi</taxon>
        <taxon>Dikarya</taxon>
        <taxon>Ascomycota</taxon>
        <taxon>Pezizomycotina</taxon>
        <taxon>Dothideomycetes</taxon>
        <taxon>Pleosporomycetidae</taxon>
        <taxon>Pleosporales</taxon>
        <taxon>Massarineae</taxon>
        <taxon>Didymosphaeriaceae</taxon>
        <taxon>Paraphaeosphaeria</taxon>
    </lineage>
</organism>
<dbReference type="Pfam" id="PF22041">
    <property type="entry name" value="GST_C_7"/>
    <property type="match status" value="1"/>
</dbReference>
<comment type="caution">
    <text evidence="3">The sequence shown here is derived from an EMBL/GenBank/DDBJ whole genome shotgun (WGS) entry which is preliminary data.</text>
</comment>
<protein>
    <recommendedName>
        <fullName evidence="5">GST N-terminal domain-containing protein</fullName>
    </recommendedName>
</protein>
<dbReference type="SUPFAM" id="SSF47616">
    <property type="entry name" value="GST C-terminal domain-like"/>
    <property type="match status" value="1"/>
</dbReference>
<name>A0A9P6GS20_9PLEO</name>
<dbReference type="SUPFAM" id="SSF52833">
    <property type="entry name" value="Thioredoxin-like"/>
    <property type="match status" value="1"/>
</dbReference>
<dbReference type="OrthoDB" id="4951845at2759"/>
<evidence type="ECO:0000313" key="3">
    <source>
        <dbReference type="EMBL" id="KAF9740802.1"/>
    </source>
</evidence>
<dbReference type="Gene3D" id="1.20.1050.10">
    <property type="match status" value="1"/>
</dbReference>
<feature type="domain" description="Glutathione S-transferase UstS-like C-terminal" evidence="2">
    <location>
        <begin position="113"/>
        <end position="234"/>
    </location>
</feature>
<dbReference type="AlphaFoldDB" id="A0A9P6GS20"/>